<keyword evidence="2" id="KW-1185">Reference proteome</keyword>
<proteinExistence type="predicted"/>
<dbReference type="EMBL" id="JAPDRQ010000327">
    <property type="protein sequence ID" value="KAJ9650587.1"/>
    <property type="molecule type" value="Genomic_DNA"/>
</dbReference>
<reference evidence="1" key="1">
    <citation type="submission" date="2022-10" db="EMBL/GenBank/DDBJ databases">
        <title>Culturing micro-colonial fungi from biological soil crusts in the Mojave desert and describing Neophaeococcomyces mojavensis, and introducing the new genera and species Taxawa tesnikishii.</title>
        <authorList>
            <person name="Kurbessoian T."/>
            <person name="Stajich J.E."/>
        </authorList>
    </citation>
    <scope>NUCLEOTIDE SEQUENCE</scope>
    <source>
        <strain evidence="1">JES_112</strain>
    </source>
</reference>
<evidence type="ECO:0000313" key="1">
    <source>
        <dbReference type="EMBL" id="KAJ9650587.1"/>
    </source>
</evidence>
<evidence type="ECO:0000313" key="2">
    <source>
        <dbReference type="Proteomes" id="UP001172386"/>
    </source>
</evidence>
<comment type="caution">
    <text evidence="1">The sequence shown here is derived from an EMBL/GenBank/DDBJ whole genome shotgun (WGS) entry which is preliminary data.</text>
</comment>
<gene>
    <name evidence="1" type="ORF">H2198_010094</name>
</gene>
<organism evidence="1 2">
    <name type="scientific">Neophaeococcomyces mojaviensis</name>
    <dbReference type="NCBI Taxonomy" id="3383035"/>
    <lineage>
        <taxon>Eukaryota</taxon>
        <taxon>Fungi</taxon>
        <taxon>Dikarya</taxon>
        <taxon>Ascomycota</taxon>
        <taxon>Pezizomycotina</taxon>
        <taxon>Eurotiomycetes</taxon>
        <taxon>Chaetothyriomycetidae</taxon>
        <taxon>Chaetothyriales</taxon>
        <taxon>Chaetothyriales incertae sedis</taxon>
        <taxon>Neophaeococcomyces</taxon>
    </lineage>
</organism>
<sequence>MPSRVRAVAAVLQALLAVALVALQPRTGTAPVLLVVLVAQLAEHWPPRFVLGVALLANLAVYAVLRHSGFSQPLLVVLLYGGFQAFAALTAHYARSTALARDDLARVNADLLATRALLADSARDAERLRLARELHDVAGHKLTAMRLNLRALAADPALAGREGLVLAEKLSGELLADIRQVVQSMRDDRGLDLATALHALAAPFPRPRLQLQIGEGVRVGDPLIAETVLRLVQEALTNAARHGNAETVWLTINEEDSRLRIDIRDDGQRAERIREGNGIAGMRERLAAVRGRLEFARTAQGGMHLTAWLPALVRAGLRALLQGLGVDVVLEAEDGQMLLDALTAQRVDVVLSDIRMPGMDGIEALRQLRARGDATPWLLLTTFDESDLLLRASEAGAQGFLLKDAAPADLREAIERVAAGETLLLPVSTEPVRARYRFHDEAPPTDTFGEREVAILRLLAGGYSNKEIARSLFLAEGTVKNYVSAILDKLGTRDRTRAVLKAITLRII</sequence>
<name>A0ACC2ZSJ6_9EURO</name>
<protein>
    <submittedName>
        <fullName evidence="1">Uncharacterized protein</fullName>
    </submittedName>
</protein>
<dbReference type="Proteomes" id="UP001172386">
    <property type="component" value="Unassembled WGS sequence"/>
</dbReference>
<accession>A0ACC2ZSJ6</accession>